<dbReference type="EMBL" id="JAAEDM010000128">
    <property type="protein sequence ID" value="MBR0674239.1"/>
    <property type="molecule type" value="Genomic_DNA"/>
</dbReference>
<reference evidence="1" key="2">
    <citation type="journal article" date="2021" name="Syst. Appl. Microbiol.">
        <title>Roseomonas hellenica sp. nov., isolated from roots of wild-growing Alkanna tinctoria.</title>
        <authorList>
            <person name="Rat A."/>
            <person name="Naranjo H.D."/>
            <person name="Lebbe L."/>
            <person name="Cnockaert M."/>
            <person name="Krigas N."/>
            <person name="Grigoriadou K."/>
            <person name="Maloupa E."/>
            <person name="Willems A."/>
        </authorList>
    </citation>
    <scope>NUCLEOTIDE SEQUENCE</scope>
    <source>
        <strain evidence="1">LMG 31231</strain>
    </source>
</reference>
<gene>
    <name evidence="1" type="ORF">GXW76_23910</name>
</gene>
<sequence length="314" mass="34601">MATLLKLQLNTPPAVTRDTTVEMVNAATGERRTTKPFLDGTVSVAGLNAGEWEVQVKHPNFLAELFRRRIRVFPDRPTFVPVPIPTNIFENAPIAETPDADLGPVQQRMDTASATAERQGNKRAGQAIYADDWNELSGVVAELARGTKDLAGLVSPVGHDHPELVAKLEEQARNIQRLFDVFGESVAQLQREVQILGLQNRVEDALNELPDAKRTTFRPRFLALLRDLDEARAENPQNFTTRLQRIAGDLAELTRQAVQDEPPDVANSPAVAALNTAALQMQAIPRASTYVDELAGQNRVNRVSKLGQRPVVSR</sequence>
<evidence type="ECO:0000313" key="1">
    <source>
        <dbReference type="EMBL" id="MBR0674239.1"/>
    </source>
</evidence>
<accession>A0A9X9X4B0</accession>
<dbReference type="Proteomes" id="UP001138751">
    <property type="component" value="Unassembled WGS sequence"/>
</dbReference>
<protein>
    <submittedName>
        <fullName evidence="1">Uncharacterized protein</fullName>
    </submittedName>
</protein>
<organism evidence="1 2">
    <name type="scientific">Neoroseomonas soli</name>
    <dbReference type="NCBI Taxonomy" id="1081025"/>
    <lineage>
        <taxon>Bacteria</taxon>
        <taxon>Pseudomonadati</taxon>
        <taxon>Pseudomonadota</taxon>
        <taxon>Alphaproteobacteria</taxon>
        <taxon>Acetobacterales</taxon>
        <taxon>Acetobacteraceae</taxon>
        <taxon>Neoroseomonas</taxon>
    </lineage>
</organism>
<reference evidence="1" key="1">
    <citation type="submission" date="2020-01" db="EMBL/GenBank/DDBJ databases">
        <authorList>
            <person name="Rat A."/>
        </authorList>
    </citation>
    <scope>NUCLEOTIDE SEQUENCE</scope>
    <source>
        <strain evidence="1">LMG 31231</strain>
    </source>
</reference>
<name>A0A9X9X4B0_9PROT</name>
<dbReference type="AlphaFoldDB" id="A0A9X9X4B0"/>
<keyword evidence="2" id="KW-1185">Reference proteome</keyword>
<comment type="caution">
    <text evidence="1">The sequence shown here is derived from an EMBL/GenBank/DDBJ whole genome shotgun (WGS) entry which is preliminary data.</text>
</comment>
<dbReference type="RefSeq" id="WP_211864662.1">
    <property type="nucleotide sequence ID" value="NZ_JAAEDM010000128.1"/>
</dbReference>
<evidence type="ECO:0000313" key="2">
    <source>
        <dbReference type="Proteomes" id="UP001138751"/>
    </source>
</evidence>
<proteinExistence type="predicted"/>